<proteinExistence type="predicted"/>
<accession>A0A8D9EUK1</accession>
<protein>
    <submittedName>
        <fullName evidence="1">Uncharacterized protein</fullName>
    </submittedName>
</protein>
<organism evidence="1">
    <name type="scientific">Cacopsylla melanoneura</name>
    <dbReference type="NCBI Taxonomy" id="428564"/>
    <lineage>
        <taxon>Eukaryota</taxon>
        <taxon>Metazoa</taxon>
        <taxon>Ecdysozoa</taxon>
        <taxon>Arthropoda</taxon>
        <taxon>Hexapoda</taxon>
        <taxon>Insecta</taxon>
        <taxon>Pterygota</taxon>
        <taxon>Neoptera</taxon>
        <taxon>Paraneoptera</taxon>
        <taxon>Hemiptera</taxon>
        <taxon>Sternorrhyncha</taxon>
        <taxon>Psylloidea</taxon>
        <taxon>Psyllidae</taxon>
        <taxon>Psyllinae</taxon>
        <taxon>Cacopsylla</taxon>
    </lineage>
</organism>
<sequence length="99" mass="11761">MLKMASIIHWFVSTYTSPLGFEILKERKKPPRIFRSNFDHVTVHIDIKNPTIGFRSHFPLLKTAVSRLSYYVGIYNNKIVILFEPVLCFRHYDTRLGYR</sequence>
<name>A0A8D9EUK1_9HEMI</name>
<dbReference type="EMBL" id="HBUF01568493">
    <property type="protein sequence ID" value="CAG6765569.1"/>
    <property type="molecule type" value="Transcribed_RNA"/>
</dbReference>
<evidence type="ECO:0000313" key="1">
    <source>
        <dbReference type="EMBL" id="CAG6765569.1"/>
    </source>
</evidence>
<dbReference type="AlphaFoldDB" id="A0A8D9EUK1"/>
<reference evidence="1" key="1">
    <citation type="submission" date="2021-05" db="EMBL/GenBank/DDBJ databases">
        <authorList>
            <person name="Alioto T."/>
            <person name="Alioto T."/>
            <person name="Gomez Garrido J."/>
        </authorList>
    </citation>
    <scope>NUCLEOTIDE SEQUENCE</scope>
</reference>